<protein>
    <submittedName>
        <fullName evidence="2">Uncharacterized protein</fullName>
    </submittedName>
</protein>
<proteinExistence type="predicted"/>
<evidence type="ECO:0000313" key="3">
    <source>
        <dbReference type="Proteomes" id="UP001608902"/>
    </source>
</evidence>
<gene>
    <name evidence="2" type="ORF">AB6A40_003031</name>
</gene>
<reference evidence="2 3" key="1">
    <citation type="submission" date="2024-08" db="EMBL/GenBank/DDBJ databases">
        <title>Gnathostoma spinigerum genome.</title>
        <authorList>
            <person name="Gonzalez-Bertolin B."/>
            <person name="Monzon S."/>
            <person name="Zaballos A."/>
            <person name="Jimenez P."/>
            <person name="Dekumyoy P."/>
            <person name="Varona S."/>
            <person name="Cuesta I."/>
            <person name="Sumanam S."/>
            <person name="Adisakwattana P."/>
            <person name="Gasser R.B."/>
            <person name="Hernandez-Gonzalez A."/>
            <person name="Young N.D."/>
            <person name="Perteguer M.J."/>
        </authorList>
    </citation>
    <scope>NUCLEOTIDE SEQUENCE [LARGE SCALE GENOMIC DNA]</scope>
    <source>
        <strain evidence="2">AL3</strain>
        <tissue evidence="2">Liver</tissue>
    </source>
</reference>
<dbReference type="Proteomes" id="UP001608902">
    <property type="component" value="Unassembled WGS sequence"/>
</dbReference>
<feature type="region of interest" description="Disordered" evidence="1">
    <location>
        <begin position="95"/>
        <end position="116"/>
    </location>
</feature>
<keyword evidence="3" id="KW-1185">Reference proteome</keyword>
<evidence type="ECO:0000256" key="1">
    <source>
        <dbReference type="SAM" id="MobiDB-lite"/>
    </source>
</evidence>
<accession>A0ABD6EI15</accession>
<sequence>MSIRILSEALNCNCGKISSSGGVVSSSDSYGLHLILRTLHCNFTDLDVGEKTFYDCSTLTRKLKLDYPSRTTSVDIFVVKDKKQNVIPQFEQLNRRKKPSKHGHKKYKRSSKICKV</sequence>
<organism evidence="2 3">
    <name type="scientific">Gnathostoma spinigerum</name>
    <dbReference type="NCBI Taxonomy" id="75299"/>
    <lineage>
        <taxon>Eukaryota</taxon>
        <taxon>Metazoa</taxon>
        <taxon>Ecdysozoa</taxon>
        <taxon>Nematoda</taxon>
        <taxon>Chromadorea</taxon>
        <taxon>Rhabditida</taxon>
        <taxon>Spirurina</taxon>
        <taxon>Gnathostomatomorpha</taxon>
        <taxon>Gnathostomatoidea</taxon>
        <taxon>Gnathostomatidae</taxon>
        <taxon>Gnathostoma</taxon>
    </lineage>
</organism>
<comment type="caution">
    <text evidence="2">The sequence shown here is derived from an EMBL/GenBank/DDBJ whole genome shotgun (WGS) entry which is preliminary data.</text>
</comment>
<dbReference type="AlphaFoldDB" id="A0ABD6EI15"/>
<dbReference type="EMBL" id="JBGFUD010001464">
    <property type="protein sequence ID" value="MFH4976322.1"/>
    <property type="molecule type" value="Genomic_DNA"/>
</dbReference>
<evidence type="ECO:0000313" key="2">
    <source>
        <dbReference type="EMBL" id="MFH4976322.1"/>
    </source>
</evidence>
<name>A0ABD6EI15_9BILA</name>